<reference evidence="2" key="1">
    <citation type="submission" date="2017-03" db="EMBL/GenBank/DDBJ databases">
        <title>Phytopthora megakarya and P. palmivora, two closely related causual agents of cacao black pod achieved similar genome size and gene model numbers by different mechanisms.</title>
        <authorList>
            <person name="Ali S."/>
            <person name="Shao J."/>
            <person name="Larry D.J."/>
            <person name="Kronmiller B."/>
            <person name="Shen D."/>
            <person name="Strem M.D."/>
            <person name="Melnick R.L."/>
            <person name="Guiltinan M.J."/>
            <person name="Tyler B.M."/>
            <person name="Meinhardt L.W."/>
            <person name="Bailey B.A."/>
        </authorList>
    </citation>
    <scope>NUCLEOTIDE SEQUENCE [LARGE SCALE GENOMIC DNA]</scope>
    <source>
        <strain evidence="2">zdho120</strain>
    </source>
</reference>
<name>A0A225UWI9_9STRA</name>
<evidence type="ECO:0000313" key="1">
    <source>
        <dbReference type="EMBL" id="OWY96589.1"/>
    </source>
</evidence>
<dbReference type="STRING" id="4795.A0A225UWI9"/>
<sequence length="96" mass="11297">MFASEAEAEAAIHAWTKEHKFNIQLQRKEDAYVRYMLFARDQAGNLKNTRKLQNADRQRTMRRSKLNGIVALNAECSQGPWQIRYTRDGSRKYNHP</sequence>
<dbReference type="AlphaFoldDB" id="A0A225UWI9"/>
<dbReference type="EMBL" id="NBNE01011440">
    <property type="protein sequence ID" value="OWY96589.1"/>
    <property type="molecule type" value="Genomic_DNA"/>
</dbReference>
<accession>A0A225UWI9</accession>
<dbReference type="Proteomes" id="UP000198211">
    <property type="component" value="Unassembled WGS sequence"/>
</dbReference>
<organism evidence="1 2">
    <name type="scientific">Phytophthora megakarya</name>
    <dbReference type="NCBI Taxonomy" id="4795"/>
    <lineage>
        <taxon>Eukaryota</taxon>
        <taxon>Sar</taxon>
        <taxon>Stramenopiles</taxon>
        <taxon>Oomycota</taxon>
        <taxon>Peronosporomycetes</taxon>
        <taxon>Peronosporales</taxon>
        <taxon>Peronosporaceae</taxon>
        <taxon>Phytophthora</taxon>
    </lineage>
</organism>
<gene>
    <name evidence="1" type="ORF">PHMEG_00033112</name>
</gene>
<dbReference type="OrthoDB" id="93417at2759"/>
<protein>
    <submittedName>
        <fullName evidence="1">Uncharacterized protein</fullName>
    </submittedName>
</protein>
<keyword evidence="2" id="KW-1185">Reference proteome</keyword>
<evidence type="ECO:0000313" key="2">
    <source>
        <dbReference type="Proteomes" id="UP000198211"/>
    </source>
</evidence>
<comment type="caution">
    <text evidence="1">The sequence shown here is derived from an EMBL/GenBank/DDBJ whole genome shotgun (WGS) entry which is preliminary data.</text>
</comment>
<proteinExistence type="predicted"/>